<dbReference type="PRINTS" id="PR00385">
    <property type="entry name" value="P450"/>
</dbReference>
<dbReference type="PANTHER" id="PTHR24305">
    <property type="entry name" value="CYTOCHROME P450"/>
    <property type="match status" value="1"/>
</dbReference>
<dbReference type="InterPro" id="IPR036396">
    <property type="entry name" value="Cyt_P450_sf"/>
</dbReference>
<dbReference type="PRINTS" id="PR00463">
    <property type="entry name" value="EP450I"/>
</dbReference>
<feature type="domain" description="SnoaL-like" evidence="6">
    <location>
        <begin position="23"/>
        <end position="167"/>
    </location>
</feature>
<keyword evidence="5" id="KW-0175">Coiled coil</keyword>
<evidence type="ECO:0000256" key="2">
    <source>
        <dbReference type="ARBA" id="ARBA00022617"/>
    </source>
</evidence>
<keyword evidence="8" id="KW-1185">Reference proteome</keyword>
<dbReference type="EMBL" id="JAAOAK010000394">
    <property type="protein sequence ID" value="KAF5668296.1"/>
    <property type="molecule type" value="Genomic_DNA"/>
</dbReference>
<evidence type="ECO:0000256" key="5">
    <source>
        <dbReference type="SAM" id="Coils"/>
    </source>
</evidence>
<dbReference type="PROSITE" id="PS00086">
    <property type="entry name" value="CYTOCHROME_P450"/>
    <property type="match status" value="1"/>
</dbReference>
<feature type="coiled-coil region" evidence="5">
    <location>
        <begin position="7"/>
        <end position="34"/>
    </location>
</feature>
<keyword evidence="7" id="KW-0503">Monooxygenase</keyword>
<evidence type="ECO:0000256" key="4">
    <source>
        <dbReference type="ARBA" id="ARBA00023004"/>
    </source>
</evidence>
<keyword evidence="7" id="KW-0560">Oxidoreductase</keyword>
<gene>
    <name evidence="7" type="ORF">FDENT_11912</name>
</gene>
<dbReference type="GO" id="GO:0005506">
    <property type="term" value="F:iron ion binding"/>
    <property type="evidence" value="ECO:0007669"/>
    <property type="project" value="InterPro"/>
</dbReference>
<evidence type="ECO:0000313" key="8">
    <source>
        <dbReference type="Proteomes" id="UP000562682"/>
    </source>
</evidence>
<keyword evidence="2" id="KW-0349">Heme</keyword>
<dbReference type="SUPFAM" id="SSF54427">
    <property type="entry name" value="NTF2-like"/>
    <property type="match status" value="1"/>
</dbReference>
<evidence type="ECO:0000256" key="3">
    <source>
        <dbReference type="ARBA" id="ARBA00022723"/>
    </source>
</evidence>
<comment type="caution">
    <text evidence="7">The sequence shown here is derived from an EMBL/GenBank/DDBJ whole genome shotgun (WGS) entry which is preliminary data.</text>
</comment>
<dbReference type="PANTHER" id="PTHR24305:SF190">
    <property type="entry name" value="P450, PUTATIVE (EUROFUNG)-RELATED"/>
    <property type="match status" value="1"/>
</dbReference>
<dbReference type="InterPro" id="IPR002401">
    <property type="entry name" value="Cyt_P450_E_grp-I"/>
</dbReference>
<comment type="cofactor">
    <cofactor evidence="1">
        <name>heme</name>
        <dbReference type="ChEBI" id="CHEBI:30413"/>
    </cofactor>
</comment>
<protein>
    <submittedName>
        <fullName evidence="7">Cytochrome P450 monooxygenase</fullName>
    </submittedName>
</protein>
<keyword evidence="3" id="KW-0479">Metal-binding</keyword>
<dbReference type="AlphaFoldDB" id="A0A8H5WQB2"/>
<dbReference type="GO" id="GO:0020037">
    <property type="term" value="F:heme binding"/>
    <property type="evidence" value="ECO:0007669"/>
    <property type="project" value="InterPro"/>
</dbReference>
<dbReference type="GO" id="GO:0004497">
    <property type="term" value="F:monooxygenase activity"/>
    <property type="evidence" value="ECO:0007669"/>
    <property type="project" value="UniProtKB-KW"/>
</dbReference>
<reference evidence="7 8" key="1">
    <citation type="submission" date="2020-05" db="EMBL/GenBank/DDBJ databases">
        <title>Identification and distribution of gene clusters putatively required for synthesis of sphingolipid metabolism inhibitors in phylogenetically diverse species of the filamentous fungus Fusarium.</title>
        <authorList>
            <person name="Kim H.-S."/>
            <person name="Busman M."/>
            <person name="Brown D.W."/>
            <person name="Divon H."/>
            <person name="Uhlig S."/>
            <person name="Proctor R.H."/>
        </authorList>
    </citation>
    <scope>NUCLEOTIDE SEQUENCE [LARGE SCALE GENOMIC DNA]</scope>
    <source>
        <strain evidence="7 8">NRRL 25311</strain>
    </source>
</reference>
<dbReference type="Proteomes" id="UP000562682">
    <property type="component" value="Unassembled WGS sequence"/>
</dbReference>
<evidence type="ECO:0000256" key="1">
    <source>
        <dbReference type="ARBA" id="ARBA00001971"/>
    </source>
</evidence>
<dbReference type="Pfam" id="PF00067">
    <property type="entry name" value="p450"/>
    <property type="match status" value="1"/>
</dbReference>
<dbReference type="SUPFAM" id="SSF48264">
    <property type="entry name" value="Cytochrome P450"/>
    <property type="match status" value="1"/>
</dbReference>
<dbReference type="Pfam" id="PF13577">
    <property type="entry name" value="SnoaL_4"/>
    <property type="match status" value="1"/>
</dbReference>
<dbReference type="InterPro" id="IPR037401">
    <property type="entry name" value="SnoaL-like"/>
</dbReference>
<dbReference type="Gene3D" id="1.10.630.10">
    <property type="entry name" value="Cytochrome P450"/>
    <property type="match status" value="1"/>
</dbReference>
<dbReference type="InterPro" id="IPR017972">
    <property type="entry name" value="Cyt_P450_CS"/>
</dbReference>
<keyword evidence="4" id="KW-0408">Iron</keyword>
<accession>A0A8H5WQB2</accession>
<dbReference type="InterPro" id="IPR050121">
    <property type="entry name" value="Cytochrome_P450_monoxygenase"/>
</dbReference>
<dbReference type="GO" id="GO:0016705">
    <property type="term" value="F:oxidoreductase activity, acting on paired donors, with incorporation or reduction of molecular oxygen"/>
    <property type="evidence" value="ECO:0007669"/>
    <property type="project" value="InterPro"/>
</dbReference>
<name>A0A8H5WQB2_9HYPO</name>
<sequence length="759" mass="85839">MTGSMDTASVMKQLQAMEAKIEKLTAEADVRKLQHIYGYYLDKCLYKEVVDLFSDSPDAYVQFLNGRFRGKDSIRRLFIDRWSNYFVGGRNGPIHGWLLDHFIGQDVVDFQPSTNTAKYRGRTLMSAGTHKTLNPEYPGGQRQWWEGGVYENEYIKEDGVWKIFRLRYHPFWHGSVEKGWQDADKFVPLFKETYPANPQGPDELWDGGDLWPDTRVVPFHYVHPVTGKQVADEDLQAPKWREPASSAPPARVINDWTKRVFGGLNSDKKGDVMSGHLRSDNERGAGPRDLGFMTIGGFCLTLGWVTLTFVKFIRSPLRRVPGPFLARFTRLWLLKEAYYGSYPKASIELHRKYGPIVRIAPNEYSIDDPAAAKIIYGSGRGFTKSPWYYASGNPISPLPNIFVEPNPHIHAQARRKVAAAYSMTNLVQLEPFIDKCSAVLRDRLEEFARSGTSVEISHWTQCYAFDVIGMMTLGKRFGFLDSGEDIQGIMSSLSQYLVYCANVGVFPEWHKTLFRRQMRSKTVSGLTHVREFANAELEEKREKAKTDEISHPNVAEDFVTKLLRLQAQDPEKITNADISSVCNMNIGAGSDTTSISLTSIIFNLIKYPRVLQQLRAEIQDHEIQGTVSDPITFAEASKLPYLQAVIKEGLRMHPATGLSLGRVVPPDGATLAGQYFPPGTVVGINAWVAHANIKFGQGSRTCLGKNISLMELSKAVPQIVRHFDFVPGTESGEPEYVTENVWFVKIREFHCKVYSRHRQ</sequence>
<dbReference type="Gene3D" id="3.10.450.50">
    <property type="match status" value="1"/>
</dbReference>
<dbReference type="InterPro" id="IPR001128">
    <property type="entry name" value="Cyt_P450"/>
</dbReference>
<evidence type="ECO:0000313" key="7">
    <source>
        <dbReference type="EMBL" id="KAF5668296.1"/>
    </source>
</evidence>
<proteinExistence type="predicted"/>
<organism evidence="7 8">
    <name type="scientific">Fusarium denticulatum</name>
    <dbReference type="NCBI Taxonomy" id="48507"/>
    <lineage>
        <taxon>Eukaryota</taxon>
        <taxon>Fungi</taxon>
        <taxon>Dikarya</taxon>
        <taxon>Ascomycota</taxon>
        <taxon>Pezizomycotina</taxon>
        <taxon>Sordariomycetes</taxon>
        <taxon>Hypocreomycetidae</taxon>
        <taxon>Hypocreales</taxon>
        <taxon>Nectriaceae</taxon>
        <taxon>Fusarium</taxon>
        <taxon>Fusarium fujikuroi species complex</taxon>
    </lineage>
</organism>
<dbReference type="CDD" id="cd11060">
    <property type="entry name" value="CYP57A1-like"/>
    <property type="match status" value="1"/>
</dbReference>
<evidence type="ECO:0000259" key="6">
    <source>
        <dbReference type="Pfam" id="PF13577"/>
    </source>
</evidence>
<dbReference type="InterPro" id="IPR032710">
    <property type="entry name" value="NTF2-like_dom_sf"/>
</dbReference>